<evidence type="ECO:0000313" key="12">
    <source>
        <dbReference type="EMBL" id="AVP87915.1"/>
    </source>
</evidence>
<dbReference type="GO" id="GO:0000917">
    <property type="term" value="P:division septum assembly"/>
    <property type="evidence" value="ECO:0007669"/>
    <property type="project" value="UniProtKB-KW"/>
</dbReference>
<sequence>MLQTDIKFIAGFATKRSLRSFGIPEIALLGKSNVGKSSLLNQLCNKKNLARVSKTPGCTQQINFFSVGGKFIITDLPGYGFAKVSKNMQDNWQDLINSYLADNKNLVQIILLIDARRGIKENDLSVMALIHDCGKQFDLVFTKIDKILESDMIRLEEQVAEVADYYSCSPQVFFTSNKEKRGVQKLRNYIFNTLPKARNTE</sequence>
<evidence type="ECO:0000313" key="13">
    <source>
        <dbReference type="Proteomes" id="UP000241762"/>
    </source>
</evidence>
<feature type="domain" description="EngB-type G" evidence="11">
    <location>
        <begin position="22"/>
        <end position="196"/>
    </location>
</feature>
<dbReference type="PANTHER" id="PTHR11649">
    <property type="entry name" value="MSS1/TRME-RELATED GTP-BINDING PROTEIN"/>
    <property type="match status" value="1"/>
</dbReference>
<evidence type="ECO:0000256" key="8">
    <source>
        <dbReference type="ARBA" id="ARBA00023210"/>
    </source>
</evidence>
<comment type="function">
    <text evidence="10">Necessary for normal cell division and for the maintenance of normal septation.</text>
</comment>
<dbReference type="RefSeq" id="WP_106874751.1">
    <property type="nucleotide sequence ID" value="NZ_CP027845.1"/>
</dbReference>
<keyword evidence="7 10" id="KW-0342">GTP-binding</keyword>
<dbReference type="AlphaFoldDB" id="A0A2P1P9I2"/>
<name>A0A2P1P9I2_9RICK</name>
<evidence type="ECO:0000256" key="7">
    <source>
        <dbReference type="ARBA" id="ARBA00023134"/>
    </source>
</evidence>
<keyword evidence="13" id="KW-1185">Reference proteome</keyword>
<evidence type="ECO:0000256" key="4">
    <source>
        <dbReference type="ARBA" id="ARBA00022723"/>
    </source>
</evidence>
<gene>
    <name evidence="10" type="primary">engB</name>
    <name evidence="12" type="ORF">phytr_9870</name>
</gene>
<evidence type="ECO:0000256" key="10">
    <source>
        <dbReference type="HAMAP-Rule" id="MF_00321"/>
    </source>
</evidence>
<keyword evidence="6" id="KW-0460">Magnesium</keyword>
<comment type="cofactor">
    <cofactor evidence="1">
        <name>Mg(2+)</name>
        <dbReference type="ChEBI" id="CHEBI:18420"/>
    </cofactor>
</comment>
<dbReference type="HAMAP" id="MF_00321">
    <property type="entry name" value="GTPase_EngB"/>
    <property type="match status" value="1"/>
</dbReference>
<dbReference type="InterPro" id="IPR030393">
    <property type="entry name" value="G_ENGB_dom"/>
</dbReference>
<evidence type="ECO:0000259" key="11">
    <source>
        <dbReference type="PROSITE" id="PS51706"/>
    </source>
</evidence>
<dbReference type="CDD" id="cd01876">
    <property type="entry name" value="YihA_EngB"/>
    <property type="match status" value="1"/>
</dbReference>
<keyword evidence="4" id="KW-0479">Metal-binding</keyword>
<dbReference type="InterPro" id="IPR019987">
    <property type="entry name" value="GTP-bd_ribosome_bio_YsxC"/>
</dbReference>
<evidence type="ECO:0000256" key="2">
    <source>
        <dbReference type="ARBA" id="ARBA00009638"/>
    </source>
</evidence>
<dbReference type="KEGG" id="ptc:phytr_9870"/>
<evidence type="ECO:0000256" key="6">
    <source>
        <dbReference type="ARBA" id="ARBA00022842"/>
    </source>
</evidence>
<proteinExistence type="inferred from homology"/>
<accession>A0A2P1P9I2</accession>
<dbReference type="EMBL" id="CP027845">
    <property type="protein sequence ID" value="AVP87915.1"/>
    <property type="molecule type" value="Genomic_DNA"/>
</dbReference>
<keyword evidence="9 10" id="KW-0131">Cell cycle</keyword>
<dbReference type="InterPro" id="IPR027417">
    <property type="entry name" value="P-loop_NTPase"/>
</dbReference>
<dbReference type="SUPFAM" id="SSF52540">
    <property type="entry name" value="P-loop containing nucleoside triphosphate hydrolases"/>
    <property type="match status" value="1"/>
</dbReference>
<dbReference type="PROSITE" id="PS51706">
    <property type="entry name" value="G_ENGB"/>
    <property type="match status" value="1"/>
</dbReference>
<dbReference type="InterPro" id="IPR006073">
    <property type="entry name" value="GTP-bd"/>
</dbReference>
<dbReference type="GO" id="GO:0005525">
    <property type="term" value="F:GTP binding"/>
    <property type="evidence" value="ECO:0007669"/>
    <property type="project" value="UniProtKB-UniRule"/>
</dbReference>
<dbReference type="NCBIfam" id="TIGR03598">
    <property type="entry name" value="GTPase_YsxC"/>
    <property type="match status" value="1"/>
</dbReference>
<dbReference type="Proteomes" id="UP000241762">
    <property type="component" value="Chromosome"/>
</dbReference>
<evidence type="ECO:0000256" key="9">
    <source>
        <dbReference type="ARBA" id="ARBA00023306"/>
    </source>
</evidence>
<evidence type="ECO:0000256" key="3">
    <source>
        <dbReference type="ARBA" id="ARBA00022618"/>
    </source>
</evidence>
<dbReference type="PANTHER" id="PTHR11649:SF13">
    <property type="entry name" value="ENGB-TYPE G DOMAIN-CONTAINING PROTEIN"/>
    <property type="match status" value="1"/>
</dbReference>
<keyword evidence="8 10" id="KW-0717">Septation</keyword>
<keyword evidence="5 10" id="KW-0547">Nucleotide-binding</keyword>
<dbReference type="OrthoDB" id="9804921at2"/>
<dbReference type="GO" id="GO:0046872">
    <property type="term" value="F:metal ion binding"/>
    <property type="evidence" value="ECO:0007669"/>
    <property type="project" value="UniProtKB-KW"/>
</dbReference>
<dbReference type="Pfam" id="PF01926">
    <property type="entry name" value="MMR_HSR1"/>
    <property type="match status" value="1"/>
</dbReference>
<evidence type="ECO:0000256" key="5">
    <source>
        <dbReference type="ARBA" id="ARBA00022741"/>
    </source>
</evidence>
<reference evidence="12 13" key="1">
    <citation type="submission" date="2018-03" db="EMBL/GenBank/DDBJ databases">
        <title>A gene transfer event suggests a long-term partnership between eustigmatophyte algae and a novel lineage of endosymbiotic bacteria.</title>
        <authorList>
            <person name="Yurchenko T."/>
            <person name="Sevcikova T."/>
            <person name="Pribyl P."/>
            <person name="El Karkouri K."/>
            <person name="Klimes V."/>
            <person name="Amaral R."/>
            <person name="Zbrankova V."/>
            <person name="Kim E."/>
            <person name="Raoult D."/>
            <person name="Santos L.M.A."/>
            <person name="Elias M."/>
        </authorList>
    </citation>
    <scope>NUCLEOTIDE SEQUENCE [LARGE SCALE GENOMIC DNA]</scope>
    <source>
        <strain evidence="12">CCALA 838</strain>
    </source>
</reference>
<keyword evidence="3 10" id="KW-0132">Cell division</keyword>
<organism evidence="12 13">
    <name type="scientific">Candidatus Phycorickettsia trachydisci</name>
    <dbReference type="NCBI Taxonomy" id="2115978"/>
    <lineage>
        <taxon>Bacteria</taxon>
        <taxon>Pseudomonadati</taxon>
        <taxon>Pseudomonadota</taxon>
        <taxon>Alphaproteobacteria</taxon>
        <taxon>Rickettsiales</taxon>
        <taxon>Rickettsiaceae</taxon>
        <taxon>Candidatus Phycorickettsia</taxon>
    </lineage>
</organism>
<evidence type="ECO:0000256" key="1">
    <source>
        <dbReference type="ARBA" id="ARBA00001946"/>
    </source>
</evidence>
<protein>
    <recommendedName>
        <fullName evidence="10">Probable GTP-binding protein EngB</fullName>
    </recommendedName>
</protein>
<comment type="similarity">
    <text evidence="2 10">Belongs to the TRAFAC class TrmE-Era-EngA-EngB-Septin-like GTPase superfamily. EngB GTPase family.</text>
</comment>
<dbReference type="Gene3D" id="3.40.50.300">
    <property type="entry name" value="P-loop containing nucleotide triphosphate hydrolases"/>
    <property type="match status" value="1"/>
</dbReference>